<dbReference type="InterPro" id="IPR036885">
    <property type="entry name" value="SWIB_MDM2_dom_sf"/>
</dbReference>
<feature type="domain" description="DM2" evidence="2">
    <location>
        <begin position="297"/>
        <end position="374"/>
    </location>
</feature>
<name>A0A9Q1GM63_9CARY</name>
<dbReference type="InterPro" id="IPR019835">
    <property type="entry name" value="SWIB_domain"/>
</dbReference>
<feature type="compositionally biased region" description="Low complexity" evidence="1">
    <location>
        <begin position="75"/>
        <end position="90"/>
    </location>
</feature>
<dbReference type="PANTHER" id="PTHR13844">
    <property type="entry name" value="SWI/SNF-RELATED MATRIX-ASSOCIATED ACTIN-DEPENDENT REGULATOR OF CHROMATIN SUBFAMILY D"/>
    <property type="match status" value="1"/>
</dbReference>
<evidence type="ECO:0000313" key="4">
    <source>
        <dbReference type="Proteomes" id="UP001153076"/>
    </source>
</evidence>
<gene>
    <name evidence="3" type="ORF">Cgig2_021766</name>
</gene>
<dbReference type="Proteomes" id="UP001153076">
    <property type="component" value="Unassembled WGS sequence"/>
</dbReference>
<organism evidence="3 4">
    <name type="scientific">Carnegiea gigantea</name>
    <dbReference type="NCBI Taxonomy" id="171969"/>
    <lineage>
        <taxon>Eukaryota</taxon>
        <taxon>Viridiplantae</taxon>
        <taxon>Streptophyta</taxon>
        <taxon>Embryophyta</taxon>
        <taxon>Tracheophyta</taxon>
        <taxon>Spermatophyta</taxon>
        <taxon>Magnoliopsida</taxon>
        <taxon>eudicotyledons</taxon>
        <taxon>Gunneridae</taxon>
        <taxon>Pentapetalae</taxon>
        <taxon>Caryophyllales</taxon>
        <taxon>Cactineae</taxon>
        <taxon>Cactaceae</taxon>
        <taxon>Cactoideae</taxon>
        <taxon>Echinocereeae</taxon>
        <taxon>Carnegiea</taxon>
    </lineage>
</organism>
<dbReference type="AlphaFoldDB" id="A0A9Q1GM63"/>
<reference evidence="3" key="1">
    <citation type="submission" date="2022-04" db="EMBL/GenBank/DDBJ databases">
        <title>Carnegiea gigantea Genome sequencing and assembly v2.</title>
        <authorList>
            <person name="Copetti D."/>
            <person name="Sanderson M.J."/>
            <person name="Burquez A."/>
            <person name="Wojciechowski M.F."/>
        </authorList>
    </citation>
    <scope>NUCLEOTIDE SEQUENCE</scope>
    <source>
        <strain evidence="3">SGP5-SGP5p</strain>
        <tissue evidence="3">Aerial part</tissue>
    </source>
</reference>
<proteinExistence type="predicted"/>
<evidence type="ECO:0000259" key="2">
    <source>
        <dbReference type="PROSITE" id="PS51925"/>
    </source>
</evidence>
<dbReference type="InterPro" id="IPR003121">
    <property type="entry name" value="SWIB_MDM2_domain"/>
</dbReference>
<comment type="caution">
    <text evidence="3">The sequence shown here is derived from an EMBL/GenBank/DDBJ whole genome shotgun (WGS) entry which is preliminary data.</text>
</comment>
<dbReference type="OrthoDB" id="10263741at2759"/>
<dbReference type="Gene3D" id="1.10.245.10">
    <property type="entry name" value="SWIB/MDM2 domain"/>
    <property type="match status" value="1"/>
</dbReference>
<evidence type="ECO:0000256" key="1">
    <source>
        <dbReference type="SAM" id="MobiDB-lite"/>
    </source>
</evidence>
<protein>
    <recommendedName>
        <fullName evidence="2">DM2 domain-containing protein</fullName>
    </recommendedName>
</protein>
<dbReference type="SMART" id="SM00151">
    <property type="entry name" value="SWIB"/>
    <property type="match status" value="1"/>
</dbReference>
<dbReference type="CDD" id="cd10568">
    <property type="entry name" value="SWIB_like"/>
    <property type="match status" value="1"/>
</dbReference>
<sequence>MLLFWEEGLRERHCRCERSRKFEEFEANHRTPGGSQLSANLSFSEPQAHATMARTQVAQVQGQSNARVVSQVTGSAGVSSPAASASGTASIKRAAQKTSGKPQGSSGGGGGGSPFKTMELAPAARRKKRKVAENEVPKKVAALLPESALYTKLVELEAKVDAAIARKKGDIQESAEKPPCIQKTLRIYVFNTFANQPESNGESKGGEAPTWTLKIIGKILEDGSDSNLENGVCRSTSFPKFSSFFKKITIYLDQTLYPDNHVILWENFRSPAFHQGFEVERKGDKEFTAIIRLEMNYIPEKFRLSAALTQALGLEVETHARVVTALWHYVKVKKLQDPNDPSVFNCDPALRKVFGEEKIKFAAAPSKLAQHLSPLQPIHLEHRIKLSGNNPSGHVCYDVLVDVPFPLEKEMSDFLASTEKCKEIDDFEHAIAGAIKKINEHRRRRAFFIGFSQSPAEFINTLIGSQDRDLKVVAGDAIHNAQKEHRSEFFNQHWVEDAVLHYLSRKASAGGDTAESESSCMPAIADSGAEAELEVVLH</sequence>
<dbReference type="EMBL" id="JAKOGI010002901">
    <property type="protein sequence ID" value="KAJ8421133.1"/>
    <property type="molecule type" value="Genomic_DNA"/>
</dbReference>
<dbReference type="Pfam" id="PF02201">
    <property type="entry name" value="SWIB"/>
    <property type="match status" value="1"/>
</dbReference>
<accession>A0A9Q1GM63</accession>
<dbReference type="PROSITE" id="PS51925">
    <property type="entry name" value="SWIB_MDM2"/>
    <property type="match status" value="1"/>
</dbReference>
<keyword evidence="4" id="KW-1185">Reference proteome</keyword>
<evidence type="ECO:0000313" key="3">
    <source>
        <dbReference type="EMBL" id="KAJ8421133.1"/>
    </source>
</evidence>
<dbReference type="SUPFAM" id="SSF47592">
    <property type="entry name" value="SWIB/MDM2 domain"/>
    <property type="match status" value="1"/>
</dbReference>
<feature type="region of interest" description="Disordered" evidence="1">
    <location>
        <begin position="75"/>
        <end position="134"/>
    </location>
</feature>